<organism evidence="1 2">
    <name type="scientific">Mixia osmundae (strain CBS 9802 / IAM 14324 / JCM 22182 / KY 12970)</name>
    <dbReference type="NCBI Taxonomy" id="764103"/>
    <lineage>
        <taxon>Eukaryota</taxon>
        <taxon>Fungi</taxon>
        <taxon>Dikarya</taxon>
        <taxon>Basidiomycota</taxon>
        <taxon>Pucciniomycotina</taxon>
        <taxon>Mixiomycetes</taxon>
        <taxon>Mixiales</taxon>
        <taxon>Mixiaceae</taxon>
        <taxon>Mixia</taxon>
    </lineage>
</organism>
<dbReference type="RefSeq" id="XP_014567725.1">
    <property type="nucleotide sequence ID" value="XM_014712239.1"/>
</dbReference>
<sequence length="215" mass="23817">MRLKDLESALQPLKVFESPKVMLEQYPTSAHLAARMLYNAHTAHDDIQDRSVLDLGCGCGVLGIGAALLEAAHVIGLDVDDDALRVARDNLEMLELEGQVDLMRARLSDSDDIKTLDLSRLANAFDTVILNPPFGTKTKGIDIVFLSAACKIATRAVHTLHKTSTRDFIAKKAKSLGFDAEVAAVMRYDLPATMKFHKQKSKDIEVDYWVLRRIP</sequence>
<evidence type="ECO:0008006" key="3">
    <source>
        <dbReference type="Google" id="ProtNLM"/>
    </source>
</evidence>
<dbReference type="Gene3D" id="3.40.50.150">
    <property type="entry name" value="Vaccinia Virus protein VP39"/>
    <property type="match status" value="1"/>
</dbReference>
<reference evidence="1 2" key="1">
    <citation type="journal article" date="2011" name="J. Gen. Appl. Microbiol.">
        <title>Draft genome sequencing of the enigmatic basidiomycete Mixia osmundae.</title>
        <authorList>
            <person name="Nishida H."/>
            <person name="Nagatsuka Y."/>
            <person name="Sugiyama J."/>
        </authorList>
    </citation>
    <scope>NUCLEOTIDE SEQUENCE [LARGE SCALE GENOMIC DNA]</scope>
    <source>
        <strain evidence="2">CBS 9802 / IAM 14324 / JCM 22182 / KY 12970</strain>
    </source>
</reference>
<proteinExistence type="predicted"/>
<dbReference type="Proteomes" id="UP000009131">
    <property type="component" value="Unassembled WGS sequence"/>
</dbReference>
<dbReference type="PANTHER" id="PTHR23290:SF0">
    <property type="entry name" value="RRNA N6-ADENOSINE-METHYLTRANSFERASE METTL5"/>
    <property type="match status" value="1"/>
</dbReference>
<reference evidence="1 2" key="2">
    <citation type="journal article" date="2012" name="Open Biol.">
        <title>Characteristics of nucleosomes and linker DNA regions on the genome of the basidiomycete Mixia osmundae revealed by mono- and dinucleosome mapping.</title>
        <authorList>
            <person name="Nishida H."/>
            <person name="Kondo S."/>
            <person name="Matsumoto T."/>
            <person name="Suzuki Y."/>
            <person name="Yoshikawa H."/>
            <person name="Taylor T.D."/>
            <person name="Sugiyama J."/>
        </authorList>
    </citation>
    <scope>NUCLEOTIDE SEQUENCE [LARGE SCALE GENOMIC DNA]</scope>
    <source>
        <strain evidence="2">CBS 9802 / IAM 14324 / JCM 22182 / KY 12970</strain>
    </source>
</reference>
<name>G7E399_MIXOS</name>
<dbReference type="OMA" id="DVVYSIH"/>
<evidence type="ECO:0000313" key="1">
    <source>
        <dbReference type="EMBL" id="GAA97309.1"/>
    </source>
</evidence>
<protein>
    <recommendedName>
        <fullName evidence="3">Methyltransferase small domain-containing protein</fullName>
    </recommendedName>
</protein>
<accession>G7E399</accession>
<dbReference type="EMBL" id="BABT02000119">
    <property type="protein sequence ID" value="GAA97309.1"/>
    <property type="molecule type" value="Genomic_DNA"/>
</dbReference>
<keyword evidence="2" id="KW-1185">Reference proteome</keyword>
<gene>
    <name evidence="1" type="primary">Mo03987</name>
    <name evidence="1" type="ORF">E5Q_03987</name>
</gene>
<dbReference type="InterPro" id="IPR051720">
    <property type="entry name" value="rRNA_MeTrfase/Polyamine_Synth"/>
</dbReference>
<dbReference type="eggNOG" id="KOG3420">
    <property type="taxonomic scope" value="Eukaryota"/>
</dbReference>
<dbReference type="OrthoDB" id="7848332at2759"/>
<dbReference type="InterPro" id="IPR029063">
    <property type="entry name" value="SAM-dependent_MTases_sf"/>
</dbReference>
<dbReference type="AlphaFoldDB" id="G7E399"/>
<dbReference type="STRING" id="764103.G7E399"/>
<dbReference type="InParanoid" id="G7E399"/>
<dbReference type="CDD" id="cd02440">
    <property type="entry name" value="AdoMet_MTases"/>
    <property type="match status" value="1"/>
</dbReference>
<dbReference type="PROSITE" id="PS00092">
    <property type="entry name" value="N6_MTASE"/>
    <property type="match status" value="1"/>
</dbReference>
<dbReference type="HOGENOM" id="CLU_074702_1_1_1"/>
<dbReference type="GO" id="GO:0008988">
    <property type="term" value="F:rRNA (adenine-N6-)-methyltransferase activity"/>
    <property type="evidence" value="ECO:0007669"/>
    <property type="project" value="TreeGrafter"/>
</dbReference>
<dbReference type="GO" id="GO:0003676">
    <property type="term" value="F:nucleic acid binding"/>
    <property type="evidence" value="ECO:0007669"/>
    <property type="project" value="InterPro"/>
</dbReference>
<dbReference type="Pfam" id="PF06325">
    <property type="entry name" value="PrmA"/>
    <property type="match status" value="1"/>
</dbReference>
<evidence type="ECO:0000313" key="2">
    <source>
        <dbReference type="Proteomes" id="UP000009131"/>
    </source>
</evidence>
<comment type="caution">
    <text evidence="1">The sequence shown here is derived from an EMBL/GenBank/DDBJ whole genome shotgun (WGS) entry which is preliminary data.</text>
</comment>
<dbReference type="PANTHER" id="PTHR23290">
    <property type="entry name" value="RRNA N6-ADENOSINE-METHYLTRANSFERASE METTL5"/>
    <property type="match status" value="1"/>
</dbReference>
<dbReference type="SUPFAM" id="SSF53335">
    <property type="entry name" value="S-adenosyl-L-methionine-dependent methyltransferases"/>
    <property type="match status" value="1"/>
</dbReference>
<dbReference type="InterPro" id="IPR002052">
    <property type="entry name" value="DNA_methylase_N6_adenine_CS"/>
</dbReference>